<dbReference type="GO" id="GO:0005634">
    <property type="term" value="C:nucleus"/>
    <property type="evidence" value="ECO:0007669"/>
    <property type="project" value="InterPro"/>
</dbReference>
<feature type="region of interest" description="Disordered" evidence="1">
    <location>
        <begin position="1"/>
        <end position="49"/>
    </location>
</feature>
<feature type="compositionally biased region" description="Low complexity" evidence="1">
    <location>
        <begin position="1018"/>
        <end position="1038"/>
    </location>
</feature>
<feature type="compositionally biased region" description="Basic and acidic residues" evidence="1">
    <location>
        <begin position="1197"/>
        <end position="1207"/>
    </location>
</feature>
<dbReference type="STRING" id="7375.A0A0L0BTZ2"/>
<evidence type="ECO:0000259" key="3">
    <source>
        <dbReference type="PROSITE" id="PS50888"/>
    </source>
</evidence>
<feature type="region of interest" description="Disordered" evidence="1">
    <location>
        <begin position="498"/>
        <end position="574"/>
    </location>
</feature>
<dbReference type="PROSITE" id="PS50112">
    <property type="entry name" value="PAS"/>
    <property type="match status" value="1"/>
</dbReference>
<gene>
    <name evidence="4" type="ORF">FF38_01677</name>
</gene>
<keyword evidence="5" id="KW-1185">Reference proteome</keyword>
<feature type="compositionally biased region" description="Polar residues" evidence="1">
    <location>
        <begin position="1662"/>
        <end position="1684"/>
    </location>
</feature>
<dbReference type="Gene3D" id="3.30.450.20">
    <property type="entry name" value="PAS domain"/>
    <property type="match status" value="2"/>
</dbReference>
<feature type="compositionally biased region" description="Gly residues" evidence="1">
    <location>
        <begin position="1039"/>
        <end position="1053"/>
    </location>
</feature>
<feature type="compositionally biased region" description="Low complexity" evidence="1">
    <location>
        <begin position="1388"/>
        <end position="1413"/>
    </location>
</feature>
<dbReference type="GO" id="GO:0045944">
    <property type="term" value="P:positive regulation of transcription by RNA polymerase II"/>
    <property type="evidence" value="ECO:0007669"/>
    <property type="project" value="TreeGrafter"/>
</dbReference>
<dbReference type="PANTHER" id="PTHR10684">
    <property type="entry name" value="NUCLEAR RECEPTOR COACTIVATOR"/>
    <property type="match status" value="1"/>
</dbReference>
<dbReference type="InterPro" id="IPR036638">
    <property type="entry name" value="HLH_DNA-bd_sf"/>
</dbReference>
<feature type="region of interest" description="Disordered" evidence="1">
    <location>
        <begin position="1157"/>
        <end position="1239"/>
    </location>
</feature>
<feature type="compositionally biased region" description="Gly residues" evidence="1">
    <location>
        <begin position="499"/>
        <end position="510"/>
    </location>
</feature>
<feature type="compositionally biased region" description="Low complexity" evidence="1">
    <location>
        <begin position="21"/>
        <end position="49"/>
    </location>
</feature>
<dbReference type="GO" id="GO:0016922">
    <property type="term" value="F:nuclear receptor binding"/>
    <property type="evidence" value="ECO:0007669"/>
    <property type="project" value="TreeGrafter"/>
</dbReference>
<dbReference type="InterPro" id="IPR056193">
    <property type="entry name" value="bHLH_NCOA1-3"/>
</dbReference>
<feature type="region of interest" description="Disordered" evidence="1">
    <location>
        <begin position="1309"/>
        <end position="1418"/>
    </location>
</feature>
<dbReference type="OrthoDB" id="10035882at2759"/>
<dbReference type="SMART" id="SM00091">
    <property type="entry name" value="PAS"/>
    <property type="match status" value="2"/>
</dbReference>
<comment type="caution">
    <text evidence="4">The sequence shown here is derived from an EMBL/GenBank/DDBJ whole genome shotgun (WGS) entry which is preliminary data.</text>
</comment>
<feature type="compositionally biased region" description="Low complexity" evidence="1">
    <location>
        <begin position="1847"/>
        <end position="1871"/>
    </location>
</feature>
<feature type="region of interest" description="Disordered" evidence="1">
    <location>
        <begin position="1794"/>
        <end position="1889"/>
    </location>
</feature>
<dbReference type="FunFam" id="4.10.280.10:FF:000080">
    <property type="entry name" value="Taiman isoform A"/>
    <property type="match status" value="1"/>
</dbReference>
<proteinExistence type="predicted"/>
<evidence type="ECO:0000259" key="2">
    <source>
        <dbReference type="PROSITE" id="PS50112"/>
    </source>
</evidence>
<name>A0A0L0BTZ2_LUCCU</name>
<reference evidence="4 5" key="1">
    <citation type="journal article" date="2015" name="Nat. Commun.">
        <title>Lucilia cuprina genome unlocks parasitic fly biology to underpin future interventions.</title>
        <authorList>
            <person name="Anstead C.A."/>
            <person name="Korhonen P.K."/>
            <person name="Young N.D."/>
            <person name="Hall R.S."/>
            <person name="Jex A.R."/>
            <person name="Murali S.C."/>
            <person name="Hughes D.S."/>
            <person name="Lee S.F."/>
            <person name="Perry T."/>
            <person name="Stroehlein A.J."/>
            <person name="Ansell B.R."/>
            <person name="Breugelmans B."/>
            <person name="Hofmann A."/>
            <person name="Qu J."/>
            <person name="Dugan S."/>
            <person name="Lee S.L."/>
            <person name="Chao H."/>
            <person name="Dinh H."/>
            <person name="Han Y."/>
            <person name="Doddapaneni H.V."/>
            <person name="Worley K.C."/>
            <person name="Muzny D.M."/>
            <person name="Ioannidis P."/>
            <person name="Waterhouse R.M."/>
            <person name="Zdobnov E.M."/>
            <person name="James P.J."/>
            <person name="Bagnall N.H."/>
            <person name="Kotze A.C."/>
            <person name="Gibbs R.A."/>
            <person name="Richards S."/>
            <person name="Batterham P."/>
            <person name="Gasser R.B."/>
        </authorList>
    </citation>
    <scope>NUCLEOTIDE SEQUENCE [LARGE SCALE GENOMIC DNA]</scope>
    <source>
        <strain evidence="4 5">LS</strain>
        <tissue evidence="4">Full body</tissue>
    </source>
</reference>
<feature type="compositionally biased region" description="Low complexity" evidence="1">
    <location>
        <begin position="1054"/>
        <end position="1072"/>
    </location>
</feature>
<feature type="compositionally biased region" description="Polar residues" evidence="1">
    <location>
        <begin position="1794"/>
        <end position="1813"/>
    </location>
</feature>
<feature type="compositionally biased region" description="Polar residues" evidence="1">
    <location>
        <begin position="926"/>
        <end position="937"/>
    </location>
</feature>
<dbReference type="Pfam" id="PF23172">
    <property type="entry name" value="bHLH_NCOA"/>
    <property type="match status" value="1"/>
</dbReference>
<dbReference type="InterPro" id="IPR000014">
    <property type="entry name" value="PAS"/>
</dbReference>
<feature type="compositionally biased region" description="Polar residues" evidence="1">
    <location>
        <begin position="1186"/>
        <end position="1195"/>
    </location>
</feature>
<evidence type="ECO:0000313" key="4">
    <source>
        <dbReference type="EMBL" id="KNC23550.1"/>
    </source>
</evidence>
<accession>A0A0L0BTZ2</accession>
<evidence type="ECO:0008006" key="6">
    <source>
        <dbReference type="Google" id="ProtNLM"/>
    </source>
</evidence>
<dbReference type="Proteomes" id="UP000037069">
    <property type="component" value="Unassembled WGS sequence"/>
</dbReference>
<feature type="compositionally biased region" description="Low complexity" evidence="1">
    <location>
        <begin position="553"/>
        <end position="571"/>
    </location>
</feature>
<feature type="compositionally biased region" description="Low complexity" evidence="1">
    <location>
        <begin position="342"/>
        <end position="385"/>
    </location>
</feature>
<sequence length="1889" mass="199992">MSIAAAENAGLGPSDLPNHWASTLSTATKSSTSTTQTENNFTTNITNNFTTNSTLSATATTTTISAHTSPPTNTTPATEFSSAAINNICKLPRSSPTAATAAVSVSNAGSSVLGLAPVVPTSAGVVPLPTTIGSVGSAGGGGGAATTSSIIANHRTNTTTTDSINSVSPTAAANVLLARFSALHQHHQQQQQHNVFLNNNHSLLNNSNNLLPLHLQHHQQQHPSLHKAATTAANIAAALQRSANMNAVASPISTNTTTSSNRKIRRKNDSKANLPQSQINKCNNEKRRRELENNYIEQLSEFLQLNKRGDMSSTKPDKAAILNQVVKTYRDICDRGQSRDISSSSSTPASTGTTTSPSTTTSLSTATSGNGTITNNNSNNQNTSTRCTRCATDNCSIHPVQQGEVSSTEPPLPEPSLLNGQVPEISAYFEALEHYISSVGWVLLQVNSAGIIESCTQNIRELIGYEKQELYRQPLYMYLYPGDHAKLDPIISNMSSSSLGGGNGSGGSGNGNMHDVNSAWGLGGEPEDHTSNCSKAERSNSTKVRMLVKDIRSSTQTSGSSTTTNNDNSNSMDQKPKYEEVVLMAAPVKDDGDSTSVLCLITRPEDESPLEMNIQQHVQHPTIEQVTFKLDIHGKIITLDATTLREPFKMHLSQWSGRLLQDLCHPQDLSALKTHLRDIQDSTAGLNALNASQSPGSGVGINPPISNVTSKPFRLRLGAPDVYVHVKANSRLFINHTPGESDFIMSVQTLLNTESDMNSNNTGMMSGNSGLLSTGMAAMSPGSSLVSSLVSNLSMDSFVNNNSVSSPLVNVSGLGGLVGGGGMPPHTTQTTNVGGPLMTSAVINGTGGGVGVPGGGGPVTVNNGSGISSQRAAYTTAATSGVASNNSSLVNSFTASPAGHEGPSFYSNEFDLDLPHSSFEIDPSVSAWNDSRPNSRASVTTPVSTPRPPSAGHGFSPAVCPSPSTPYQLSSHSAASLPSPQSNASQTGPAVSGGPGPFGFGFPAFESNSEKVDKESLNNNNGNSNMPSVSGVSMTGNTSNGGGNQLLGSGGGPLLPTNQQQQAQPQQHNTTQKPPTESERLRHLLTNKATNSLLGTDGDDTKFYKQEEDKDSLQSNMPGMFKMGQGPIGHGGMGTSRMFTMQKSNSSNPMLLSLLKSEDDEKGGPSMGRSGDMVRVKDEPHGSHSGAHSNPNNLSPEDLRRILKHQGDPAMTRKRSLNDPDDGLSAKRSDDRPSKLCENNKMLARLLRNPPKNISMNMPTGIKIIPDKVPVAVGRVSSTLSGLSAASSCSSNVSSGLSSMANKSSAITTMAGSGASGGPGRGRGQHKLQQQHTSDVYLTQQQQQQQQGLDPIPGGTNLQRPPQSHQQTHGQMEFSTSSSTVDHPFATPPLNTTAPSTTSTSTSSATTGTPLAGLGDGDSELSKILDSVMDYVSDDQSFAPSTPTGLTPQQINERLAISEIQKSLMVETSAFRNGPNAIISSQTAQQMLHQQMQQQQQHSQLQPPAYPGSGIPGAGGNTNSMTPQQLQQQQQMQVMRMQQMLENMRANQNFQRPPPNYPTRGRAPAMNAVATPGGSMSATQRYRTLAQQQIVQQQKERLLQQQQKQHMLVPENATARNDQLCLNPNIGTLLNTVAPNVTLSRTNMPPDSQLSPNFAQTMLQQQLSPGQRNANFSPQSNTGYGPQYSQSGQRLSPQQQLSQQATAQQAQMAFQNSNAAQLSPRQPHFGNQGPNTPSNANIPSPGIAPNASPQQWPAQAPVNPQQRAHSLQQHNPMLSAQLQGVSPYNARQYQQRGRNINSPSGAMTTGPGVTSGPQGPAATGLQRQNSFQTNDGGGFANTTPNSPSPQSPYSTGSVFQQQQNQQQQMQRMQRQTSMPQASQHLPGMILYPS</sequence>
<feature type="compositionally biased region" description="Polar residues" evidence="1">
    <location>
        <begin position="1356"/>
        <end position="1381"/>
    </location>
</feature>
<feature type="compositionally biased region" description="Basic and acidic residues" evidence="1">
    <location>
        <begin position="1224"/>
        <end position="1235"/>
    </location>
</feature>
<dbReference type="GO" id="GO:0046983">
    <property type="term" value="F:protein dimerization activity"/>
    <property type="evidence" value="ECO:0007669"/>
    <property type="project" value="InterPro"/>
</dbReference>
<feature type="domain" description="PAS" evidence="2">
    <location>
        <begin position="428"/>
        <end position="498"/>
    </location>
</feature>
<dbReference type="GO" id="GO:0032870">
    <property type="term" value="P:cellular response to hormone stimulus"/>
    <property type="evidence" value="ECO:0007669"/>
    <property type="project" value="TreeGrafter"/>
</dbReference>
<feature type="compositionally biased region" description="Low complexity" evidence="1">
    <location>
        <begin position="252"/>
        <end position="261"/>
    </location>
</feature>
<dbReference type="PANTHER" id="PTHR10684:SF4">
    <property type="entry name" value="TAIMAN, ISOFORM G"/>
    <property type="match status" value="1"/>
</dbReference>
<protein>
    <recommendedName>
        <fullName evidence="6">Taiman</fullName>
    </recommendedName>
</protein>
<feature type="compositionally biased region" description="Low complexity" evidence="1">
    <location>
        <begin position="968"/>
        <end position="982"/>
    </location>
</feature>
<feature type="compositionally biased region" description="Polar residues" evidence="1">
    <location>
        <begin position="1747"/>
        <end position="1767"/>
    </location>
</feature>
<dbReference type="CDD" id="cd00130">
    <property type="entry name" value="PAS"/>
    <property type="match status" value="1"/>
</dbReference>
<evidence type="ECO:0000313" key="5">
    <source>
        <dbReference type="Proteomes" id="UP000037069"/>
    </source>
</evidence>
<dbReference type="Gene3D" id="4.10.280.10">
    <property type="entry name" value="Helix-loop-helix DNA-binding domain"/>
    <property type="match status" value="1"/>
</dbReference>
<feature type="region of interest" description="Disordered" evidence="1">
    <location>
        <begin position="1484"/>
        <end position="1529"/>
    </location>
</feature>
<feature type="compositionally biased region" description="Polar residues" evidence="1">
    <location>
        <begin position="1821"/>
        <end position="1830"/>
    </location>
</feature>
<feature type="compositionally biased region" description="Low complexity" evidence="1">
    <location>
        <begin position="1484"/>
        <end position="1503"/>
    </location>
</feature>
<dbReference type="InterPro" id="IPR035965">
    <property type="entry name" value="PAS-like_dom_sf"/>
</dbReference>
<feature type="region of interest" description="Disordered" evidence="1">
    <location>
        <begin position="1662"/>
        <end position="1767"/>
    </location>
</feature>
<feature type="compositionally biased region" description="Basic and acidic residues" evidence="1">
    <location>
        <begin position="1172"/>
        <end position="1182"/>
    </location>
</feature>
<dbReference type="GO" id="GO:0003713">
    <property type="term" value="F:transcription coactivator activity"/>
    <property type="evidence" value="ECO:0007669"/>
    <property type="project" value="InterPro"/>
</dbReference>
<dbReference type="InterPro" id="IPR017426">
    <property type="entry name" value="Nuclear_rcpt_coactivator"/>
</dbReference>
<dbReference type="PROSITE" id="PS50888">
    <property type="entry name" value="BHLH"/>
    <property type="match status" value="1"/>
</dbReference>
<feature type="compositionally biased region" description="Polar residues" evidence="1">
    <location>
        <begin position="1728"/>
        <end position="1738"/>
    </location>
</feature>
<feature type="region of interest" description="Disordered" evidence="1">
    <location>
        <begin position="336"/>
        <end position="385"/>
    </location>
</feature>
<feature type="compositionally biased region" description="Low complexity" evidence="1">
    <location>
        <begin position="1685"/>
        <end position="1711"/>
    </location>
</feature>
<organism evidence="4 5">
    <name type="scientific">Lucilia cuprina</name>
    <name type="common">Green bottle fly</name>
    <name type="synonym">Australian sheep blowfly</name>
    <dbReference type="NCBI Taxonomy" id="7375"/>
    <lineage>
        <taxon>Eukaryota</taxon>
        <taxon>Metazoa</taxon>
        <taxon>Ecdysozoa</taxon>
        <taxon>Arthropoda</taxon>
        <taxon>Hexapoda</taxon>
        <taxon>Insecta</taxon>
        <taxon>Pterygota</taxon>
        <taxon>Neoptera</taxon>
        <taxon>Endopterygota</taxon>
        <taxon>Diptera</taxon>
        <taxon>Brachycera</taxon>
        <taxon>Muscomorpha</taxon>
        <taxon>Oestroidea</taxon>
        <taxon>Calliphoridae</taxon>
        <taxon>Luciliinae</taxon>
        <taxon>Lucilia</taxon>
    </lineage>
</organism>
<feature type="compositionally biased region" description="Polar residues" evidence="1">
    <location>
        <begin position="1327"/>
        <end position="1339"/>
    </location>
</feature>
<feature type="compositionally biased region" description="Basic and acidic residues" evidence="1">
    <location>
        <begin position="526"/>
        <end position="540"/>
    </location>
</feature>
<dbReference type="EMBL" id="JRES01001340">
    <property type="protein sequence ID" value="KNC23550.1"/>
    <property type="molecule type" value="Genomic_DNA"/>
</dbReference>
<dbReference type="SMART" id="SM00353">
    <property type="entry name" value="HLH"/>
    <property type="match status" value="1"/>
</dbReference>
<dbReference type="Pfam" id="PF14598">
    <property type="entry name" value="PAS_11"/>
    <property type="match status" value="1"/>
</dbReference>
<feature type="non-terminal residue" evidence="4">
    <location>
        <position position="1889"/>
    </location>
</feature>
<dbReference type="SUPFAM" id="SSF55785">
    <property type="entry name" value="PYP-like sensor domain (PAS domain)"/>
    <property type="match status" value="1"/>
</dbReference>
<dbReference type="OMA" id="QQGPMIG"/>
<feature type="region of interest" description="Disordered" evidence="1">
    <location>
        <begin position="925"/>
        <end position="1078"/>
    </location>
</feature>
<feature type="domain" description="BHLH" evidence="3">
    <location>
        <begin position="276"/>
        <end position="332"/>
    </location>
</feature>
<feature type="region of interest" description="Disordered" evidence="1">
    <location>
        <begin position="251"/>
        <end position="276"/>
    </location>
</feature>
<evidence type="ECO:0000256" key="1">
    <source>
        <dbReference type="SAM" id="MobiDB-lite"/>
    </source>
</evidence>
<dbReference type="InterPro" id="IPR011598">
    <property type="entry name" value="bHLH_dom"/>
</dbReference>